<keyword evidence="7 8" id="KW-0472">Membrane</keyword>
<dbReference type="GO" id="GO:0070681">
    <property type="term" value="P:glutaminyl-tRNAGln biosynthesis via transamidation"/>
    <property type="evidence" value="ECO:0007669"/>
    <property type="project" value="UniProtKB-UniRule"/>
</dbReference>
<dbReference type="EMBL" id="LMYN01000092">
    <property type="protein sequence ID" value="KSA00337.1"/>
    <property type="molecule type" value="Genomic_DNA"/>
</dbReference>
<dbReference type="CDD" id="cd21422">
    <property type="entry name" value="GatF"/>
    <property type="match status" value="1"/>
</dbReference>
<keyword evidence="5 8" id="KW-0648">Protein biosynthesis</keyword>
<keyword evidence="2 8" id="KW-0547">Nucleotide-binding</keyword>
<dbReference type="GO" id="GO:0005524">
    <property type="term" value="F:ATP binding"/>
    <property type="evidence" value="ECO:0007669"/>
    <property type="project" value="UniProtKB-KW"/>
</dbReference>
<keyword evidence="1 8" id="KW-0436">Ligase</keyword>
<sequence length="183" mass="21006">MLHKLIQIPRVLARSFRTSSVGYKATLGPILKNKTQIKELVNRSEWNILDIIKFSETEVRKIKIDSRVITKVLKASGLKDNLTEDEKRSLIRGLKLQMILIKYLYEGDEEEFQKTEESNDDVFRLILSDHKTPNPITLKNLLSSIENLESEVDAEKGEIKSSLDISKLNGDNPTYFTVKSNKE</sequence>
<dbReference type="OrthoDB" id="4024285at2759"/>
<dbReference type="Pfam" id="PF20977">
    <property type="entry name" value="GatF"/>
    <property type="match status" value="1"/>
</dbReference>
<dbReference type="GO" id="GO:0050567">
    <property type="term" value="F:glutaminyl-tRNA synthase (glutamine-hydrolyzing) activity"/>
    <property type="evidence" value="ECO:0007669"/>
    <property type="project" value="UniProtKB-UniRule"/>
</dbReference>
<keyword evidence="4 8" id="KW-0067">ATP-binding</keyword>
<protein>
    <recommendedName>
        <fullName evidence="8">Glutamyl-tRNA(Gln) amidotransferase subunit F, mitochondrial</fullName>
        <shortName evidence="8">Glu-AdT subunit F</shortName>
        <ecNumber evidence="8">6.3.5.-</ecNumber>
    </recommendedName>
</protein>
<keyword evidence="3 8" id="KW-0999">Mitochondrion inner membrane</keyword>
<dbReference type="GO" id="GO:0016740">
    <property type="term" value="F:transferase activity"/>
    <property type="evidence" value="ECO:0007669"/>
    <property type="project" value="UniProtKB-KW"/>
</dbReference>
<evidence type="ECO:0000256" key="6">
    <source>
        <dbReference type="ARBA" id="ARBA00023128"/>
    </source>
</evidence>
<keyword evidence="10" id="KW-0808">Transferase</keyword>
<evidence type="ECO:0000256" key="8">
    <source>
        <dbReference type="HAMAP-Rule" id="MF_03151"/>
    </source>
</evidence>
<comment type="subcellular location">
    <subcellularLocation>
        <location evidence="8">Mitochondrion inner membrane</location>
        <topology evidence="8">Peripheral membrane protein</topology>
        <orientation evidence="8">Matrix side</orientation>
    </subcellularLocation>
</comment>
<evidence type="ECO:0000256" key="4">
    <source>
        <dbReference type="ARBA" id="ARBA00022840"/>
    </source>
</evidence>
<evidence type="ECO:0000313" key="10">
    <source>
        <dbReference type="EMBL" id="KSA00337.1"/>
    </source>
</evidence>
<comment type="similarity">
    <text evidence="8">Belongs to the GatF family.</text>
</comment>
<dbReference type="RefSeq" id="XP_015466439.1">
    <property type="nucleotide sequence ID" value="XM_015612731.1"/>
</dbReference>
<dbReference type="GO" id="GO:0030956">
    <property type="term" value="C:glutamyl-tRNA(Gln) amidotransferase complex"/>
    <property type="evidence" value="ECO:0007669"/>
    <property type="project" value="UniProtKB-UniRule"/>
</dbReference>
<dbReference type="AlphaFoldDB" id="A0A0V1PVR1"/>
<evidence type="ECO:0000256" key="5">
    <source>
        <dbReference type="ARBA" id="ARBA00022917"/>
    </source>
</evidence>
<dbReference type="GO" id="GO:0005743">
    <property type="term" value="C:mitochondrial inner membrane"/>
    <property type="evidence" value="ECO:0007669"/>
    <property type="project" value="UniProtKB-SubCell"/>
</dbReference>
<comment type="subunit">
    <text evidence="8">Subunit of the heterotrimeric GatFAB amidotransferase (AdT) complex, composed of A, B and F subunits.</text>
</comment>
<name>A0A0V1PVR1_9ASCO</name>
<evidence type="ECO:0000256" key="2">
    <source>
        <dbReference type="ARBA" id="ARBA00022741"/>
    </source>
</evidence>
<evidence type="ECO:0000256" key="7">
    <source>
        <dbReference type="ARBA" id="ARBA00023136"/>
    </source>
</evidence>
<comment type="caution">
    <text evidence="10">The sequence shown here is derived from an EMBL/GenBank/DDBJ whole genome shotgun (WGS) entry which is preliminary data.</text>
</comment>
<dbReference type="HAMAP" id="MF_03151">
    <property type="entry name" value="GatF"/>
    <property type="match status" value="1"/>
</dbReference>
<dbReference type="InterPro" id="IPR027499">
    <property type="entry name" value="GatF"/>
</dbReference>
<accession>A0A0V1PVR1</accession>
<reference evidence="10 11" key="1">
    <citation type="submission" date="2015-11" db="EMBL/GenBank/DDBJ databases">
        <title>The genome of Debaryomyces fabryi.</title>
        <authorList>
            <person name="Tafer H."/>
            <person name="Lopandic K."/>
        </authorList>
    </citation>
    <scope>NUCLEOTIDE SEQUENCE [LARGE SCALE GENOMIC DNA]</scope>
    <source>
        <strain evidence="10 11">CBS 789</strain>
    </source>
</reference>
<comment type="function">
    <text evidence="8">Allows the formation of correctly charged Gln-tRNA(Gln) through the transamidation of misacylated Glu-tRNA(Gln) in the mitochondria. The reaction takes place in the presence of glutamine and ATP through an activated gamma-phospho-Glu-tRNA(Gln). Required for proper protein synthesis within the mitochondrion.</text>
</comment>
<keyword evidence="11" id="KW-1185">Reference proteome</keyword>
<organism evidence="10 11">
    <name type="scientific">Debaryomyces fabryi</name>
    <dbReference type="NCBI Taxonomy" id="58627"/>
    <lineage>
        <taxon>Eukaryota</taxon>
        <taxon>Fungi</taxon>
        <taxon>Dikarya</taxon>
        <taxon>Ascomycota</taxon>
        <taxon>Saccharomycotina</taxon>
        <taxon>Pichiomycetes</taxon>
        <taxon>Debaryomycetaceae</taxon>
        <taxon>Debaryomyces</taxon>
    </lineage>
</organism>
<evidence type="ECO:0000256" key="1">
    <source>
        <dbReference type="ARBA" id="ARBA00022598"/>
    </source>
</evidence>
<evidence type="ECO:0000256" key="3">
    <source>
        <dbReference type="ARBA" id="ARBA00022792"/>
    </source>
</evidence>
<comment type="catalytic activity">
    <reaction evidence="8">
        <text>L-glutamyl-tRNA(Gln) + L-glutamine + ATP + H2O = L-glutaminyl-tRNA(Gln) + L-glutamate + ADP + phosphate + H(+)</text>
        <dbReference type="Rhea" id="RHEA:17521"/>
        <dbReference type="Rhea" id="RHEA-COMP:9681"/>
        <dbReference type="Rhea" id="RHEA-COMP:9684"/>
        <dbReference type="ChEBI" id="CHEBI:15377"/>
        <dbReference type="ChEBI" id="CHEBI:15378"/>
        <dbReference type="ChEBI" id="CHEBI:29985"/>
        <dbReference type="ChEBI" id="CHEBI:30616"/>
        <dbReference type="ChEBI" id="CHEBI:43474"/>
        <dbReference type="ChEBI" id="CHEBI:58359"/>
        <dbReference type="ChEBI" id="CHEBI:78520"/>
        <dbReference type="ChEBI" id="CHEBI:78521"/>
        <dbReference type="ChEBI" id="CHEBI:456216"/>
    </reaction>
</comment>
<proteinExistence type="inferred from homology"/>
<dbReference type="EC" id="6.3.5.-" evidence="8"/>
<dbReference type="Proteomes" id="UP000054251">
    <property type="component" value="Unassembled WGS sequence"/>
</dbReference>
<feature type="coiled-coil region" evidence="9">
    <location>
        <begin position="138"/>
        <end position="165"/>
    </location>
</feature>
<evidence type="ECO:0000256" key="9">
    <source>
        <dbReference type="SAM" id="Coils"/>
    </source>
</evidence>
<dbReference type="GeneID" id="26840911"/>
<evidence type="ECO:0000313" key="11">
    <source>
        <dbReference type="Proteomes" id="UP000054251"/>
    </source>
</evidence>
<gene>
    <name evidence="8" type="primary">GTF1</name>
    <name evidence="10" type="ORF">AC631_03902</name>
</gene>
<dbReference type="GO" id="GO:0032543">
    <property type="term" value="P:mitochondrial translation"/>
    <property type="evidence" value="ECO:0007669"/>
    <property type="project" value="UniProtKB-UniRule"/>
</dbReference>
<keyword evidence="9" id="KW-0175">Coiled coil</keyword>
<keyword evidence="6 8" id="KW-0496">Mitochondrion</keyword>